<evidence type="ECO:0000313" key="2">
    <source>
        <dbReference type="EMBL" id="KAK9833751.1"/>
    </source>
</evidence>
<dbReference type="EMBL" id="JALJOS010000010">
    <property type="protein sequence ID" value="KAK9833751.1"/>
    <property type="molecule type" value="Genomic_DNA"/>
</dbReference>
<proteinExistence type="predicted"/>
<sequence length="1043" mass="110904">MAGLVGLNALPVLESSLVTVLPGSSLYSFVKYKNGKQFQRWNTSWGGFGGLLQLVAGQVALRKERIPRTHGLPPATIVPVETEDNSKVFSLQMPGKTLLVYRPIRGHWKMECPITAEFCSQFTLILLHSAALQEVKLFQEDHKRCNRLLRLVFGTRLPAHLHRPTMQLLEREAPGASQLIGALKPLRPSPSAADIAKEARLLPGLHVVVYDFAENLEAWQSLDQVNYVLGPTKPDHLAAFEIHKSNQMSGAWSDYVALLHSEELKNGETFNATHSGSKLWLKPGRLGFTVRKPSKISRGLPSQEGLGDLTSYGQAQQVGNLAGPALREPASRTEVLTAKSPAITSGHALAAHVPQANDAAVREATAEQASEATSCQSQQAASIPAPSSSEPPGAATAGPAVLDGRMSQPQAALNLPPGKADGRLGGKHTAARTIMIEAGSVPMGMGRQRRAGKAYNGTLNSLLSSRPMSGPGNLPLSQLSVTRTKQKTVNQTGQAAADPSTDEGSEGLTAQHLPTAPGAHEQPAMVAGRGQAGHEPRKHHWADHLQPSLRGQTVRPPLPAPMRKKRKAQHATSAPDAEPNPGTAATGARHDVGDEPATSEQQMAKKAKWAEGSRQPELTQPAATQQAAPAAPTLPQQARPCGALLPAAGPPKSPHIRAETERDVPQRVTDQHAPLAASPAGMDGGGGNAERQPLRQEEWRPDGEPEQEDKDRAADHDVGPIISGQEAGPEKPAARAWSGGSCWRDVEDAVTQAKAACASVLALGNACPSHGAQANHDPKGPASTARSPPDDAMATHGLTHSNEPLAGGHGGSVGTAGPPSTDNQLSVDQGPAASPPSSQEETAQLVAAAFQRGRECGEEELASRVTQLKADEQLLLISRRHLDADRQANEEGLEQTAAAFRQAFQTQAQNAAEDAGKVAQLKRGLMQQEAQLQAGQVKLAKDQAELSQEHAQLAEEQALVACEKAHLDFVQQATIAGLNDLGNTHAELVKLRSEMQDQSAQQAADRHLLQVQQHQLEHQRASLQQLAQKLLSQLELLQGPPEK</sequence>
<evidence type="ECO:0000313" key="3">
    <source>
        <dbReference type="Proteomes" id="UP001438707"/>
    </source>
</evidence>
<accession>A0AAW1RJU4</accession>
<comment type="caution">
    <text evidence="2">The sequence shown here is derived from an EMBL/GenBank/DDBJ whole genome shotgun (WGS) entry which is preliminary data.</text>
</comment>
<feature type="region of interest" description="Disordered" evidence="1">
    <location>
        <begin position="484"/>
        <end position="741"/>
    </location>
</feature>
<name>A0AAW1RJU4_9CHLO</name>
<feature type="compositionally biased region" description="Polar residues" evidence="1">
    <location>
        <begin position="818"/>
        <end position="827"/>
    </location>
</feature>
<evidence type="ECO:0000256" key="1">
    <source>
        <dbReference type="SAM" id="MobiDB-lite"/>
    </source>
</evidence>
<feature type="region of interest" description="Disordered" evidence="1">
    <location>
        <begin position="766"/>
        <end position="842"/>
    </location>
</feature>
<feature type="compositionally biased region" description="Basic and acidic residues" evidence="1">
    <location>
        <begin position="656"/>
        <end position="665"/>
    </location>
</feature>
<protein>
    <submittedName>
        <fullName evidence="2">Uncharacterized protein</fullName>
    </submittedName>
</protein>
<dbReference type="Proteomes" id="UP001438707">
    <property type="component" value="Unassembled WGS sequence"/>
</dbReference>
<feature type="compositionally biased region" description="Polar residues" evidence="1">
    <location>
        <begin position="484"/>
        <end position="494"/>
    </location>
</feature>
<organism evidence="2 3">
    <name type="scientific">Apatococcus lobatus</name>
    <dbReference type="NCBI Taxonomy" id="904363"/>
    <lineage>
        <taxon>Eukaryota</taxon>
        <taxon>Viridiplantae</taxon>
        <taxon>Chlorophyta</taxon>
        <taxon>core chlorophytes</taxon>
        <taxon>Trebouxiophyceae</taxon>
        <taxon>Chlorellales</taxon>
        <taxon>Chlorellaceae</taxon>
        <taxon>Apatococcus</taxon>
    </lineage>
</organism>
<reference evidence="2 3" key="1">
    <citation type="journal article" date="2024" name="Nat. Commun.">
        <title>Phylogenomics reveals the evolutionary origins of lichenization in chlorophyte algae.</title>
        <authorList>
            <person name="Puginier C."/>
            <person name="Libourel C."/>
            <person name="Otte J."/>
            <person name="Skaloud P."/>
            <person name="Haon M."/>
            <person name="Grisel S."/>
            <person name="Petersen M."/>
            <person name="Berrin J.G."/>
            <person name="Delaux P.M."/>
            <person name="Dal Grande F."/>
            <person name="Keller J."/>
        </authorList>
    </citation>
    <scope>NUCLEOTIDE SEQUENCE [LARGE SCALE GENOMIC DNA]</scope>
    <source>
        <strain evidence="2 3">SAG 2145</strain>
    </source>
</reference>
<dbReference type="AlphaFoldDB" id="A0AAW1RJU4"/>
<keyword evidence="3" id="KW-1185">Reference proteome</keyword>
<feature type="compositionally biased region" description="Low complexity" evidence="1">
    <location>
        <begin position="366"/>
        <end position="400"/>
    </location>
</feature>
<gene>
    <name evidence="2" type="ORF">WJX74_004979</name>
</gene>
<feature type="compositionally biased region" description="Low complexity" evidence="1">
    <location>
        <begin position="615"/>
        <end position="647"/>
    </location>
</feature>
<feature type="region of interest" description="Disordered" evidence="1">
    <location>
        <begin position="359"/>
        <end position="401"/>
    </location>
</feature>
<feature type="compositionally biased region" description="Basic and acidic residues" evidence="1">
    <location>
        <begin position="692"/>
        <end position="718"/>
    </location>
</feature>